<reference evidence="6" key="2">
    <citation type="journal article" date="2021" name="PeerJ">
        <title>Extensive microbial diversity within the chicken gut microbiome revealed by metagenomics and culture.</title>
        <authorList>
            <person name="Gilroy R."/>
            <person name="Ravi A."/>
            <person name="Getino M."/>
            <person name="Pursley I."/>
            <person name="Horton D.L."/>
            <person name="Alikhan N.F."/>
            <person name="Baker D."/>
            <person name="Gharbi K."/>
            <person name="Hall N."/>
            <person name="Watson M."/>
            <person name="Adriaenssens E.M."/>
            <person name="Foster-Nyarko E."/>
            <person name="Jarju S."/>
            <person name="Secka A."/>
            <person name="Antonio M."/>
            <person name="Oren A."/>
            <person name="Chaudhuri R.R."/>
            <person name="La Ragione R."/>
            <person name="Hildebrand F."/>
            <person name="Pallen M.J."/>
        </authorList>
    </citation>
    <scope>NUCLEOTIDE SEQUENCE</scope>
    <source>
        <strain evidence="6">2830</strain>
    </source>
</reference>
<evidence type="ECO:0000259" key="5">
    <source>
        <dbReference type="PROSITE" id="PS51918"/>
    </source>
</evidence>
<evidence type="ECO:0000256" key="4">
    <source>
        <dbReference type="ARBA" id="ARBA00023014"/>
    </source>
</evidence>
<dbReference type="InterPro" id="IPR007197">
    <property type="entry name" value="rSAM"/>
</dbReference>
<dbReference type="Pfam" id="PF04055">
    <property type="entry name" value="Radical_SAM"/>
    <property type="match status" value="1"/>
</dbReference>
<dbReference type="GO" id="GO:0046872">
    <property type="term" value="F:metal ion binding"/>
    <property type="evidence" value="ECO:0007669"/>
    <property type="project" value="UniProtKB-KW"/>
</dbReference>
<gene>
    <name evidence="6" type="ORF">IAB00_02540</name>
</gene>
<name>A0A9D1KZ73_9FIRM</name>
<dbReference type="CDD" id="cd01335">
    <property type="entry name" value="Radical_SAM"/>
    <property type="match status" value="1"/>
</dbReference>
<dbReference type="SUPFAM" id="SSF102114">
    <property type="entry name" value="Radical SAM enzymes"/>
    <property type="match status" value="1"/>
</dbReference>
<reference evidence="6" key="1">
    <citation type="submission" date="2020-10" db="EMBL/GenBank/DDBJ databases">
        <authorList>
            <person name="Gilroy R."/>
        </authorList>
    </citation>
    <scope>NUCLEOTIDE SEQUENCE</scope>
    <source>
        <strain evidence="6">2830</strain>
    </source>
</reference>
<dbReference type="GO" id="GO:0003824">
    <property type="term" value="F:catalytic activity"/>
    <property type="evidence" value="ECO:0007669"/>
    <property type="project" value="InterPro"/>
</dbReference>
<proteinExistence type="predicted"/>
<organism evidence="6 7">
    <name type="scientific">Candidatus Avidehalobacter gallistercoris</name>
    <dbReference type="NCBI Taxonomy" id="2840694"/>
    <lineage>
        <taxon>Bacteria</taxon>
        <taxon>Bacillati</taxon>
        <taxon>Bacillota</taxon>
        <taxon>Clostridia</taxon>
        <taxon>Eubacteriales</taxon>
        <taxon>Peptococcaceae</taxon>
        <taxon>Peptococcaceae incertae sedis</taxon>
        <taxon>Candidatus Avidehalobacter</taxon>
    </lineage>
</organism>
<dbReference type="SFLD" id="SFLDG01067">
    <property type="entry name" value="SPASM/twitch_domain_containing"/>
    <property type="match status" value="1"/>
</dbReference>
<sequence>MLKQLFYLPWWFFLARVLGQKRPLQTVLFVSNICNLRCKHCAESGHAGGISRTYEELSAEMEYAYGLGSRFIDFEGGEPTIWRDGAYDLNDLLALAKKIGFYSCTVTTNAQLPIDWLKADSIWVSLDGVGKYHDLIRGKGAFARLEKNIAQSHHPRLSVNMAINRLNAPSVLETIEYAKTNPAIKQISLNFHTPYAGTEHMALSWNERVRLLDTIIDYKRRGYPIMNSVSGLKLMKTNDFPKDCWVSNFILADGTRLAECAGKTAGVCDECGFCMAGEMRSVLTLKPDTILAGLKLRLSGK</sequence>
<accession>A0A9D1KZ73</accession>
<keyword evidence="4" id="KW-0411">Iron-sulfur</keyword>
<keyword evidence="1" id="KW-0949">S-adenosyl-L-methionine</keyword>
<dbReference type="PROSITE" id="PS51918">
    <property type="entry name" value="RADICAL_SAM"/>
    <property type="match status" value="1"/>
</dbReference>
<dbReference type="InterPro" id="IPR050377">
    <property type="entry name" value="Radical_SAM_PqqE_MftC-like"/>
</dbReference>
<evidence type="ECO:0000256" key="3">
    <source>
        <dbReference type="ARBA" id="ARBA00023004"/>
    </source>
</evidence>
<dbReference type="EMBL" id="DVMH01000016">
    <property type="protein sequence ID" value="HIU10111.1"/>
    <property type="molecule type" value="Genomic_DNA"/>
</dbReference>
<dbReference type="Proteomes" id="UP000824124">
    <property type="component" value="Unassembled WGS sequence"/>
</dbReference>
<feature type="domain" description="Radical SAM core" evidence="5">
    <location>
        <begin position="20"/>
        <end position="224"/>
    </location>
</feature>
<evidence type="ECO:0000313" key="7">
    <source>
        <dbReference type="Proteomes" id="UP000824124"/>
    </source>
</evidence>
<keyword evidence="3" id="KW-0408">Iron</keyword>
<dbReference type="PANTHER" id="PTHR11228">
    <property type="entry name" value="RADICAL SAM DOMAIN PROTEIN"/>
    <property type="match status" value="1"/>
</dbReference>
<dbReference type="PANTHER" id="PTHR11228:SF7">
    <property type="entry name" value="PQQA PEPTIDE CYCLASE"/>
    <property type="match status" value="1"/>
</dbReference>
<evidence type="ECO:0000256" key="2">
    <source>
        <dbReference type="ARBA" id="ARBA00022723"/>
    </source>
</evidence>
<comment type="caution">
    <text evidence="6">The sequence shown here is derived from an EMBL/GenBank/DDBJ whole genome shotgun (WGS) entry which is preliminary data.</text>
</comment>
<dbReference type="SFLD" id="SFLDS00029">
    <property type="entry name" value="Radical_SAM"/>
    <property type="match status" value="1"/>
</dbReference>
<dbReference type="InterPro" id="IPR058240">
    <property type="entry name" value="rSAM_sf"/>
</dbReference>
<dbReference type="GO" id="GO:0051536">
    <property type="term" value="F:iron-sulfur cluster binding"/>
    <property type="evidence" value="ECO:0007669"/>
    <property type="project" value="UniProtKB-KW"/>
</dbReference>
<dbReference type="AlphaFoldDB" id="A0A9D1KZ73"/>
<evidence type="ECO:0000313" key="6">
    <source>
        <dbReference type="EMBL" id="HIU10111.1"/>
    </source>
</evidence>
<keyword evidence="2" id="KW-0479">Metal-binding</keyword>
<protein>
    <submittedName>
        <fullName evidence="6">Radical SAM protein</fullName>
    </submittedName>
</protein>
<evidence type="ECO:0000256" key="1">
    <source>
        <dbReference type="ARBA" id="ARBA00022691"/>
    </source>
</evidence>
<dbReference type="Gene3D" id="3.20.20.70">
    <property type="entry name" value="Aldolase class I"/>
    <property type="match status" value="1"/>
</dbReference>
<dbReference type="InterPro" id="IPR013785">
    <property type="entry name" value="Aldolase_TIM"/>
</dbReference>